<dbReference type="PROSITE" id="PS50883">
    <property type="entry name" value="EAL"/>
    <property type="match status" value="1"/>
</dbReference>
<dbReference type="AlphaFoldDB" id="A0A3A3G639"/>
<dbReference type="InterPro" id="IPR011006">
    <property type="entry name" value="CheY-like_superfamily"/>
</dbReference>
<dbReference type="RefSeq" id="WP_119786634.1">
    <property type="nucleotide sequence ID" value="NZ_QYUQ01000002.1"/>
</dbReference>
<dbReference type="Pfam" id="PF00072">
    <property type="entry name" value="Response_reg"/>
    <property type="match status" value="1"/>
</dbReference>
<dbReference type="SMART" id="SM00448">
    <property type="entry name" value="REC"/>
    <property type="match status" value="1"/>
</dbReference>
<evidence type="ECO:0000313" key="6">
    <source>
        <dbReference type="Proteomes" id="UP000266327"/>
    </source>
</evidence>
<dbReference type="SUPFAM" id="SSF141868">
    <property type="entry name" value="EAL domain-like"/>
    <property type="match status" value="1"/>
</dbReference>
<dbReference type="InterPro" id="IPR043128">
    <property type="entry name" value="Rev_trsase/Diguanyl_cyclase"/>
</dbReference>
<dbReference type="NCBIfam" id="TIGR00254">
    <property type="entry name" value="GGDEF"/>
    <property type="match status" value="1"/>
</dbReference>
<evidence type="ECO:0000259" key="4">
    <source>
        <dbReference type="PROSITE" id="PS50887"/>
    </source>
</evidence>
<evidence type="ECO:0000313" key="5">
    <source>
        <dbReference type="EMBL" id="RJG03135.1"/>
    </source>
</evidence>
<sequence length="576" mass="63747">MNHALLRVLLVEDADDDAQLLLRLLRKEGYVPDYQRVDNRTDLAAALATSHWDLIISDYAMPGFTAHDALEIYKQAALDIPFIIVSGHIDDVSAVAAMRAGAHDYLLKDNLARLAPVIARELDEVRVRIAKRRAEQELRFHAYHDPLTGLLNRREFERVLEMAVCAAQRDCSQHVLCYLDLDQFKLVNDTCGHVAGDELLRQLGANLSHHIRASDTLARLGGDEFGLLLSNCPLDEGMRIIASLQELIRDFRFPWRESVFQIGCSIGVTVLSAETAAAGEAMSAADVGCYVAKELGRNRCHVYQADDQELAQRRREMQWISRIGAALEANRLALYQQPIYRIGAGAAPVLAGHEILLRMIDEDGTLIPPNVFIPAAERFKLMASVDRWVVRRLFAAIAARQPRCALAGDDLLLFVNISAATVNDAAFFDYVQQQLAEFAIPPHQVCLEITESAAIANLAATTPLFARLRQLGCRFALDDFGSGLSSFGYLRHLPVDFVKIDGGFVRNIACNPIDLAMVEAINKISHVMGLQTIAEFVESEDVMRALQELGVEYAQGFLLGRPQVLVDADDAPPRGA</sequence>
<dbReference type="PANTHER" id="PTHR33121">
    <property type="entry name" value="CYCLIC DI-GMP PHOSPHODIESTERASE PDEF"/>
    <property type="match status" value="1"/>
</dbReference>
<reference evidence="6" key="1">
    <citation type="submission" date="2018-09" db="EMBL/GenBank/DDBJ databases">
        <authorList>
            <person name="Zhu H."/>
        </authorList>
    </citation>
    <scope>NUCLEOTIDE SEQUENCE [LARGE SCALE GENOMIC DNA]</scope>
    <source>
        <strain evidence="6">K1S02-23</strain>
    </source>
</reference>
<protein>
    <submittedName>
        <fullName evidence="5">EAL domain-containing protein</fullName>
    </submittedName>
</protein>
<organism evidence="5 6">
    <name type="scientific">Noviherbaspirillum sedimenti</name>
    <dbReference type="NCBI Taxonomy" id="2320865"/>
    <lineage>
        <taxon>Bacteria</taxon>
        <taxon>Pseudomonadati</taxon>
        <taxon>Pseudomonadota</taxon>
        <taxon>Betaproteobacteria</taxon>
        <taxon>Burkholderiales</taxon>
        <taxon>Oxalobacteraceae</taxon>
        <taxon>Noviherbaspirillum</taxon>
    </lineage>
</organism>
<dbReference type="InterPro" id="IPR029787">
    <property type="entry name" value="Nucleotide_cyclase"/>
</dbReference>
<dbReference type="InterPro" id="IPR050706">
    <property type="entry name" value="Cyclic-di-GMP_PDE-like"/>
</dbReference>
<dbReference type="CDD" id="cd00156">
    <property type="entry name" value="REC"/>
    <property type="match status" value="1"/>
</dbReference>
<dbReference type="InterPro" id="IPR035919">
    <property type="entry name" value="EAL_sf"/>
</dbReference>
<dbReference type="GO" id="GO:0071111">
    <property type="term" value="F:cyclic-guanylate-specific phosphodiesterase activity"/>
    <property type="evidence" value="ECO:0007669"/>
    <property type="project" value="InterPro"/>
</dbReference>
<dbReference type="CDD" id="cd01949">
    <property type="entry name" value="GGDEF"/>
    <property type="match status" value="1"/>
</dbReference>
<accession>A0A3A3G639</accession>
<keyword evidence="1" id="KW-0597">Phosphoprotein</keyword>
<gene>
    <name evidence="5" type="ORF">D3878_17365</name>
</gene>
<dbReference type="SMART" id="SM00267">
    <property type="entry name" value="GGDEF"/>
    <property type="match status" value="1"/>
</dbReference>
<dbReference type="PANTHER" id="PTHR33121:SF23">
    <property type="entry name" value="CYCLIC DI-GMP PHOSPHODIESTERASE PDEB"/>
    <property type="match status" value="1"/>
</dbReference>
<name>A0A3A3G639_9BURK</name>
<dbReference type="PROSITE" id="PS50110">
    <property type="entry name" value="RESPONSE_REGULATORY"/>
    <property type="match status" value="1"/>
</dbReference>
<dbReference type="Pfam" id="PF00563">
    <property type="entry name" value="EAL"/>
    <property type="match status" value="1"/>
</dbReference>
<dbReference type="Gene3D" id="3.20.20.450">
    <property type="entry name" value="EAL domain"/>
    <property type="match status" value="1"/>
</dbReference>
<dbReference type="InterPro" id="IPR001633">
    <property type="entry name" value="EAL_dom"/>
</dbReference>
<dbReference type="PROSITE" id="PS50887">
    <property type="entry name" value="GGDEF"/>
    <property type="match status" value="1"/>
</dbReference>
<dbReference type="EMBL" id="QYUQ01000002">
    <property type="protein sequence ID" value="RJG03135.1"/>
    <property type="molecule type" value="Genomic_DNA"/>
</dbReference>
<keyword evidence="6" id="KW-1185">Reference proteome</keyword>
<dbReference type="SUPFAM" id="SSF52172">
    <property type="entry name" value="CheY-like"/>
    <property type="match status" value="1"/>
</dbReference>
<dbReference type="SUPFAM" id="SSF55073">
    <property type="entry name" value="Nucleotide cyclase"/>
    <property type="match status" value="1"/>
</dbReference>
<evidence type="ECO:0000259" key="3">
    <source>
        <dbReference type="PROSITE" id="PS50883"/>
    </source>
</evidence>
<evidence type="ECO:0000256" key="1">
    <source>
        <dbReference type="PROSITE-ProRule" id="PRU00169"/>
    </source>
</evidence>
<dbReference type="Pfam" id="PF00990">
    <property type="entry name" value="GGDEF"/>
    <property type="match status" value="1"/>
</dbReference>
<dbReference type="SMART" id="SM00052">
    <property type="entry name" value="EAL"/>
    <property type="match status" value="1"/>
</dbReference>
<proteinExistence type="predicted"/>
<dbReference type="InterPro" id="IPR001789">
    <property type="entry name" value="Sig_transdc_resp-reg_receiver"/>
</dbReference>
<dbReference type="InterPro" id="IPR000160">
    <property type="entry name" value="GGDEF_dom"/>
</dbReference>
<dbReference type="FunFam" id="3.30.70.270:FF:000001">
    <property type="entry name" value="Diguanylate cyclase domain protein"/>
    <property type="match status" value="1"/>
</dbReference>
<feature type="domain" description="GGDEF" evidence="4">
    <location>
        <begin position="172"/>
        <end position="305"/>
    </location>
</feature>
<feature type="modified residue" description="4-aspartylphosphate" evidence="1">
    <location>
        <position position="58"/>
    </location>
</feature>
<evidence type="ECO:0000259" key="2">
    <source>
        <dbReference type="PROSITE" id="PS50110"/>
    </source>
</evidence>
<dbReference type="GO" id="GO:0000160">
    <property type="term" value="P:phosphorelay signal transduction system"/>
    <property type="evidence" value="ECO:0007669"/>
    <property type="project" value="InterPro"/>
</dbReference>
<feature type="domain" description="EAL" evidence="3">
    <location>
        <begin position="316"/>
        <end position="576"/>
    </location>
</feature>
<feature type="domain" description="Response regulatory" evidence="2">
    <location>
        <begin position="7"/>
        <end position="123"/>
    </location>
</feature>
<dbReference type="OrthoDB" id="9813903at2"/>
<dbReference type="Proteomes" id="UP000266327">
    <property type="component" value="Unassembled WGS sequence"/>
</dbReference>
<comment type="caution">
    <text evidence="5">The sequence shown here is derived from an EMBL/GenBank/DDBJ whole genome shotgun (WGS) entry which is preliminary data.</text>
</comment>
<dbReference type="CDD" id="cd01948">
    <property type="entry name" value="EAL"/>
    <property type="match status" value="1"/>
</dbReference>
<dbReference type="Gene3D" id="3.40.50.2300">
    <property type="match status" value="1"/>
</dbReference>
<dbReference type="Gene3D" id="3.30.70.270">
    <property type="match status" value="1"/>
</dbReference>